<name>A0A2W5PC45_9SPHN</name>
<accession>A0A2W5PC45</accession>
<dbReference type="Proteomes" id="UP000249229">
    <property type="component" value="Unassembled WGS sequence"/>
</dbReference>
<feature type="compositionally biased region" description="Basic and acidic residues" evidence="1">
    <location>
        <begin position="45"/>
        <end position="55"/>
    </location>
</feature>
<protein>
    <submittedName>
        <fullName evidence="2">Uncharacterized protein</fullName>
    </submittedName>
</protein>
<evidence type="ECO:0000313" key="3">
    <source>
        <dbReference type="Proteomes" id="UP000249229"/>
    </source>
</evidence>
<gene>
    <name evidence="2" type="ORF">DI544_01925</name>
</gene>
<organism evidence="2 3">
    <name type="scientific">Sphingomonas taxi</name>
    <dbReference type="NCBI Taxonomy" id="1549858"/>
    <lineage>
        <taxon>Bacteria</taxon>
        <taxon>Pseudomonadati</taxon>
        <taxon>Pseudomonadota</taxon>
        <taxon>Alphaproteobacteria</taxon>
        <taxon>Sphingomonadales</taxon>
        <taxon>Sphingomonadaceae</taxon>
        <taxon>Sphingomonas</taxon>
    </lineage>
</organism>
<evidence type="ECO:0000313" key="2">
    <source>
        <dbReference type="EMBL" id="PZQ63166.1"/>
    </source>
</evidence>
<feature type="region of interest" description="Disordered" evidence="1">
    <location>
        <begin position="38"/>
        <end position="65"/>
    </location>
</feature>
<reference evidence="2 3" key="1">
    <citation type="submission" date="2017-08" db="EMBL/GenBank/DDBJ databases">
        <title>Infants hospitalized years apart are colonized by the same room-sourced microbial strains.</title>
        <authorList>
            <person name="Brooks B."/>
            <person name="Olm M.R."/>
            <person name="Firek B.A."/>
            <person name="Baker R."/>
            <person name="Thomas B.C."/>
            <person name="Morowitz M.J."/>
            <person name="Banfield J.F."/>
        </authorList>
    </citation>
    <scope>NUCLEOTIDE SEQUENCE [LARGE SCALE GENOMIC DNA]</scope>
    <source>
        <strain evidence="2">S2_005_001_R1_22</strain>
    </source>
</reference>
<dbReference type="EMBL" id="QFQI01000001">
    <property type="protein sequence ID" value="PZQ63166.1"/>
    <property type="molecule type" value="Genomic_DNA"/>
</dbReference>
<proteinExistence type="predicted"/>
<dbReference type="AlphaFoldDB" id="A0A2W5PC45"/>
<evidence type="ECO:0000256" key="1">
    <source>
        <dbReference type="SAM" id="MobiDB-lite"/>
    </source>
</evidence>
<sequence>MKEYERYEAIAAQHRQDAQDATLDNVRDRCLRSEETWSKMAAQARRTERRREERAGVTPAIADPA</sequence>
<comment type="caution">
    <text evidence="2">The sequence shown here is derived from an EMBL/GenBank/DDBJ whole genome shotgun (WGS) entry which is preliminary data.</text>
</comment>